<sequence>MISNNHHGGDRAHRLRGCELHWHALPLRTRQEAGATVHRRRRGRRHDGEGRRGRAAEVYGWVATKKLVVTVGHAYPLHDAAQARIDLESRKTMGKLRMMKCTGDE</sequence>
<comment type="caution">
    <text evidence="2">The sequence shown here is derived from an EMBL/GenBank/DDBJ whole genome shotgun (WGS) entry which is preliminary data.</text>
</comment>
<evidence type="ECO:0000313" key="2">
    <source>
        <dbReference type="EMBL" id="KPI85213.1"/>
    </source>
</evidence>
<dbReference type="Gene3D" id="3.40.50.720">
    <property type="entry name" value="NAD(P)-binding Rossmann-like Domain"/>
    <property type="match status" value="1"/>
</dbReference>
<gene>
    <name evidence="2" type="ORF">ABL78_5721</name>
</gene>
<accession>A0A0N1IJK7</accession>
<name>A0A0N1IJK7_LEPSE</name>
<dbReference type="Proteomes" id="UP000038009">
    <property type="component" value="Unassembled WGS sequence"/>
</dbReference>
<dbReference type="AlphaFoldDB" id="A0A0N1IJK7"/>
<evidence type="ECO:0000313" key="3">
    <source>
        <dbReference type="Proteomes" id="UP000038009"/>
    </source>
</evidence>
<dbReference type="EMBL" id="LJSK01000202">
    <property type="protein sequence ID" value="KPI85213.1"/>
    <property type="molecule type" value="Genomic_DNA"/>
</dbReference>
<dbReference type="VEuPathDB" id="TriTrypDB:Lsey_0202_0030"/>
<keyword evidence="3" id="KW-1185">Reference proteome</keyword>
<reference evidence="2 3" key="1">
    <citation type="journal article" date="2015" name="PLoS Pathog.">
        <title>Leptomonas seymouri: Adaptations to the Dixenous Life Cycle Analyzed by Genome Sequencing, Transcriptome Profiling and Co-infection with Leishmania donovani.</title>
        <authorList>
            <person name="Kraeva N."/>
            <person name="Butenko A."/>
            <person name="Hlavacova J."/>
            <person name="Kostygov A."/>
            <person name="Myskova J."/>
            <person name="Grybchuk D."/>
            <person name="Lestinova T."/>
            <person name="Votypka J."/>
            <person name="Volf P."/>
            <person name="Opperdoes F."/>
            <person name="Flegontov P."/>
            <person name="Lukes J."/>
            <person name="Yurchenko V."/>
        </authorList>
    </citation>
    <scope>NUCLEOTIDE SEQUENCE [LARGE SCALE GENOMIC DNA]</scope>
    <source>
        <strain evidence="2 3">ATCC 30220</strain>
    </source>
</reference>
<protein>
    <submittedName>
        <fullName evidence="2">Putative quinone oxidoreductase</fullName>
    </submittedName>
</protein>
<dbReference type="Pfam" id="PF13602">
    <property type="entry name" value="ADH_zinc_N_2"/>
    <property type="match status" value="1"/>
</dbReference>
<evidence type="ECO:0000256" key="1">
    <source>
        <dbReference type="SAM" id="MobiDB-lite"/>
    </source>
</evidence>
<organism evidence="2 3">
    <name type="scientific">Leptomonas seymouri</name>
    <dbReference type="NCBI Taxonomy" id="5684"/>
    <lineage>
        <taxon>Eukaryota</taxon>
        <taxon>Discoba</taxon>
        <taxon>Euglenozoa</taxon>
        <taxon>Kinetoplastea</taxon>
        <taxon>Metakinetoplastina</taxon>
        <taxon>Trypanosomatida</taxon>
        <taxon>Trypanosomatidae</taxon>
        <taxon>Leishmaniinae</taxon>
        <taxon>Leptomonas</taxon>
    </lineage>
</organism>
<dbReference type="Gene3D" id="3.90.180.10">
    <property type="entry name" value="Medium-chain alcohol dehydrogenases, catalytic domain"/>
    <property type="match status" value="1"/>
</dbReference>
<dbReference type="OrthoDB" id="48317at2759"/>
<proteinExistence type="predicted"/>
<feature type="region of interest" description="Disordered" evidence="1">
    <location>
        <begin position="31"/>
        <end position="51"/>
    </location>
</feature>